<dbReference type="KEGG" id="sllo:ISP08_05345"/>
<dbReference type="Proteomes" id="UP000594455">
    <property type="component" value="Chromosome"/>
</dbReference>
<keyword evidence="1" id="KW-0378">Hydrolase</keyword>
<dbReference type="CDD" id="cd04665">
    <property type="entry name" value="NUDIX_RppH"/>
    <property type="match status" value="1"/>
</dbReference>
<feature type="domain" description="Nudix hydrolase" evidence="2">
    <location>
        <begin position="24"/>
        <end position="147"/>
    </location>
</feature>
<protein>
    <submittedName>
        <fullName evidence="3">Nucleoside triphosphatase YtkD</fullName>
    </submittedName>
</protein>
<evidence type="ECO:0000313" key="4">
    <source>
        <dbReference type="Proteomes" id="UP000594455"/>
    </source>
</evidence>
<dbReference type="InterPro" id="IPR000086">
    <property type="entry name" value="NUDIX_hydrolase_dom"/>
</dbReference>
<dbReference type="InterPro" id="IPR014078">
    <property type="entry name" value="Nudix_YtkD"/>
</dbReference>
<dbReference type="RefSeq" id="WP_195717944.1">
    <property type="nucleotide sequence ID" value="NZ_CP064056.1"/>
</dbReference>
<accession>A0A7T1B1T4</accession>
<organism evidence="3 4">
    <name type="scientific">Staphylococcus lloydii</name>
    <dbReference type="NCBI Taxonomy" id="2781774"/>
    <lineage>
        <taxon>Bacteria</taxon>
        <taxon>Bacillati</taxon>
        <taxon>Bacillota</taxon>
        <taxon>Bacilli</taxon>
        <taxon>Bacillales</taxon>
        <taxon>Staphylococcaceae</taxon>
        <taxon>Staphylococcus</taxon>
    </lineage>
</organism>
<dbReference type="GO" id="GO:0016787">
    <property type="term" value="F:hydrolase activity"/>
    <property type="evidence" value="ECO:0007669"/>
    <property type="project" value="UniProtKB-KW"/>
</dbReference>
<name>A0A7T1B1T4_9STAP</name>
<dbReference type="NCBIfam" id="TIGR02705">
    <property type="entry name" value="nudix_YtkD"/>
    <property type="match status" value="1"/>
</dbReference>
<gene>
    <name evidence="3" type="primary">ytkD</name>
    <name evidence="3" type="ORF">ISP08_05345</name>
</gene>
<evidence type="ECO:0000256" key="1">
    <source>
        <dbReference type="ARBA" id="ARBA00022801"/>
    </source>
</evidence>
<keyword evidence="4" id="KW-1185">Reference proteome</keyword>
<evidence type="ECO:0000259" key="2">
    <source>
        <dbReference type="PROSITE" id="PS51462"/>
    </source>
</evidence>
<dbReference type="PROSITE" id="PS51462">
    <property type="entry name" value="NUDIX"/>
    <property type="match status" value="1"/>
</dbReference>
<dbReference type="AlphaFoldDB" id="A0A7T1B1T4"/>
<dbReference type="SUPFAM" id="SSF55811">
    <property type="entry name" value="Nudix"/>
    <property type="match status" value="1"/>
</dbReference>
<sequence length="158" mass="18346">MTIKYLDKDNNEVFLNYTTDKEEANGQHVLIIPIYNDKLLFTQHDIRGIEFPGGKIEQNESSLAAAERELNEETGAVATELHYIAQYYVARQNLPSFYKDVYVAHIDYLENKGDYLETNGPKLYRKVTDIPEQQQSFLIKDTAILKCLERVIELGYYK</sequence>
<dbReference type="Pfam" id="PF00293">
    <property type="entry name" value="NUDIX"/>
    <property type="match status" value="1"/>
</dbReference>
<dbReference type="Gene3D" id="3.90.79.10">
    <property type="entry name" value="Nucleoside Triphosphate Pyrophosphohydrolase"/>
    <property type="match status" value="1"/>
</dbReference>
<dbReference type="EMBL" id="CP064056">
    <property type="protein sequence ID" value="QPM76119.1"/>
    <property type="molecule type" value="Genomic_DNA"/>
</dbReference>
<proteinExistence type="predicted"/>
<evidence type="ECO:0000313" key="3">
    <source>
        <dbReference type="EMBL" id="QPM76119.1"/>
    </source>
</evidence>
<dbReference type="PROSITE" id="PS00893">
    <property type="entry name" value="NUDIX_BOX"/>
    <property type="match status" value="1"/>
</dbReference>
<dbReference type="InterPro" id="IPR020084">
    <property type="entry name" value="NUDIX_hydrolase_CS"/>
</dbReference>
<reference evidence="3 4" key="1">
    <citation type="submission" date="2020-10" db="EMBL/GenBank/DDBJ databases">
        <title>Closed genome sequences of Staphylococcus lloydii sp. nov. and Staphylococcus durrellii sp. nov. Isolated from Captive Fruit Bats (Pteropus livingstonii).</title>
        <authorList>
            <person name="Fountain K."/>
        </authorList>
    </citation>
    <scope>NUCLEOTIDE SEQUENCE [LARGE SCALE GENOMIC DNA]</scope>
    <source>
        <strain evidence="3 4">23_2_7_LY</strain>
    </source>
</reference>
<dbReference type="InterPro" id="IPR015797">
    <property type="entry name" value="NUDIX_hydrolase-like_dom_sf"/>
</dbReference>